<feature type="transmembrane region" description="Helical" evidence="6">
    <location>
        <begin position="382"/>
        <end position="402"/>
    </location>
</feature>
<dbReference type="PANTHER" id="PTHR23530">
    <property type="entry name" value="TRANSPORT PROTEIN-RELATED"/>
    <property type="match status" value="1"/>
</dbReference>
<evidence type="ECO:0000256" key="4">
    <source>
        <dbReference type="ARBA" id="ARBA00022989"/>
    </source>
</evidence>
<evidence type="ECO:0000256" key="6">
    <source>
        <dbReference type="SAM" id="Phobius"/>
    </source>
</evidence>
<feature type="transmembrane region" description="Helical" evidence="6">
    <location>
        <begin position="218"/>
        <end position="241"/>
    </location>
</feature>
<dbReference type="InterPro" id="IPR020846">
    <property type="entry name" value="MFS_dom"/>
</dbReference>
<keyword evidence="4 6" id="KW-1133">Transmembrane helix</keyword>
<feature type="transmembrane region" description="Helical" evidence="6">
    <location>
        <begin position="167"/>
        <end position="187"/>
    </location>
</feature>
<dbReference type="GO" id="GO:0022857">
    <property type="term" value="F:transmembrane transporter activity"/>
    <property type="evidence" value="ECO:0007669"/>
    <property type="project" value="InterPro"/>
</dbReference>
<evidence type="ECO:0000313" key="8">
    <source>
        <dbReference type="EMBL" id="MCM1988380.1"/>
    </source>
</evidence>
<organism evidence="8 9">
    <name type="scientific">Oceanirhabdus seepicola</name>
    <dbReference type="NCBI Taxonomy" id="2828781"/>
    <lineage>
        <taxon>Bacteria</taxon>
        <taxon>Bacillati</taxon>
        <taxon>Bacillota</taxon>
        <taxon>Clostridia</taxon>
        <taxon>Eubacteriales</taxon>
        <taxon>Clostridiaceae</taxon>
        <taxon>Oceanirhabdus</taxon>
    </lineage>
</organism>
<accession>A0A9J6NWF5</accession>
<comment type="caution">
    <text evidence="8">The sequence shown here is derived from an EMBL/GenBank/DDBJ whole genome shotgun (WGS) entry which is preliminary data.</text>
</comment>
<keyword evidence="3 6" id="KW-0812">Transmembrane</keyword>
<evidence type="ECO:0000256" key="3">
    <source>
        <dbReference type="ARBA" id="ARBA00022692"/>
    </source>
</evidence>
<feature type="transmembrane region" description="Helical" evidence="6">
    <location>
        <begin position="261"/>
        <end position="279"/>
    </location>
</feature>
<name>A0A9J6NWF5_9CLOT</name>
<dbReference type="PROSITE" id="PS50850">
    <property type="entry name" value="MFS"/>
    <property type="match status" value="1"/>
</dbReference>
<evidence type="ECO:0000259" key="7">
    <source>
        <dbReference type="PROSITE" id="PS50850"/>
    </source>
</evidence>
<gene>
    <name evidence="8" type="ORF">KDK92_01400</name>
</gene>
<evidence type="ECO:0000256" key="5">
    <source>
        <dbReference type="ARBA" id="ARBA00023136"/>
    </source>
</evidence>
<dbReference type="RefSeq" id="WP_250857249.1">
    <property type="nucleotide sequence ID" value="NZ_JAGSOJ010000001.1"/>
</dbReference>
<feature type="transmembrane region" description="Helical" evidence="6">
    <location>
        <begin position="50"/>
        <end position="68"/>
    </location>
</feature>
<feature type="domain" description="Major facilitator superfamily (MFS) profile" evidence="7">
    <location>
        <begin position="1"/>
        <end position="406"/>
    </location>
</feature>
<dbReference type="GO" id="GO:0005886">
    <property type="term" value="C:plasma membrane"/>
    <property type="evidence" value="ECO:0007669"/>
    <property type="project" value="UniProtKB-SubCell"/>
</dbReference>
<feature type="transmembrane region" description="Helical" evidence="6">
    <location>
        <begin position="12"/>
        <end position="30"/>
    </location>
</feature>
<reference evidence="8" key="1">
    <citation type="journal article" date="2021" name="mSystems">
        <title>Bacteria and Archaea Synergistically Convert Glycine Betaine to Biogenic Methane in the Formosa Cold Seep of the South China Sea.</title>
        <authorList>
            <person name="Li L."/>
            <person name="Zhang W."/>
            <person name="Zhang S."/>
            <person name="Song L."/>
            <person name="Sun Q."/>
            <person name="Zhang H."/>
            <person name="Xiang H."/>
            <person name="Dong X."/>
        </authorList>
    </citation>
    <scope>NUCLEOTIDE SEQUENCE</scope>
    <source>
        <strain evidence="8">ZWT</strain>
    </source>
</reference>
<dbReference type="InterPro" id="IPR053160">
    <property type="entry name" value="MFS_DHA3_Transporter"/>
</dbReference>
<feature type="transmembrane region" description="Helical" evidence="6">
    <location>
        <begin position="356"/>
        <end position="376"/>
    </location>
</feature>
<dbReference type="EMBL" id="JAGSOJ010000001">
    <property type="protein sequence ID" value="MCM1988380.1"/>
    <property type="molecule type" value="Genomic_DNA"/>
</dbReference>
<dbReference type="PANTHER" id="PTHR23530:SF1">
    <property type="entry name" value="PERMEASE, MAJOR FACILITATOR SUPERFAMILY-RELATED"/>
    <property type="match status" value="1"/>
</dbReference>
<feature type="transmembrane region" description="Helical" evidence="6">
    <location>
        <begin position="291"/>
        <end position="310"/>
    </location>
</feature>
<sequence>MNLSKKILRRNILCIYGITIFHNLIFAYVIERLFSLSRGMSVEMVAYTEVIYALVIITLEIPSGYLADIWSRKKLMVIASLLTCLEFLILIFAHNFFMFALAAIATGIGKAFNSGAENAIFYDTLKELGDEDSFHKHMSKLRFVDYSTCIVAALLGAYIAYNTSYTFNYFLSLFSCVLAFVCSLFLYDVSVPEKSNENGGNNNESYGIRKNIDDMKEVFNFFIKNSYILLIALAGVIAAGITTQIDEFYQIYIKDIGFPVYLFGVVSLFSLGACSLGSLLSSKAGKFYSKLSGFIITLCGLVISIVLLIASNSYLVVIPLFLFYLCYSVMEPVVLTEIHKNIQGGLRATTESFYSLMKRGMTMFIALPFGMISNRISMRMGFTFLVIILSIMILVLVVISNVRKEKNEYSEFTYNK</sequence>
<keyword evidence="2" id="KW-0813">Transport</keyword>
<evidence type="ECO:0000256" key="2">
    <source>
        <dbReference type="ARBA" id="ARBA00022448"/>
    </source>
</evidence>
<dbReference type="Proteomes" id="UP001056429">
    <property type="component" value="Unassembled WGS sequence"/>
</dbReference>
<dbReference type="Gene3D" id="1.20.1250.20">
    <property type="entry name" value="MFS general substrate transporter like domains"/>
    <property type="match status" value="1"/>
</dbReference>
<dbReference type="SUPFAM" id="SSF103473">
    <property type="entry name" value="MFS general substrate transporter"/>
    <property type="match status" value="1"/>
</dbReference>
<dbReference type="InterPro" id="IPR036259">
    <property type="entry name" value="MFS_trans_sf"/>
</dbReference>
<reference evidence="8" key="2">
    <citation type="submission" date="2021-04" db="EMBL/GenBank/DDBJ databases">
        <authorList>
            <person name="Dong X."/>
        </authorList>
    </citation>
    <scope>NUCLEOTIDE SEQUENCE</scope>
    <source>
        <strain evidence="8">ZWT</strain>
    </source>
</reference>
<evidence type="ECO:0000256" key="1">
    <source>
        <dbReference type="ARBA" id="ARBA00004651"/>
    </source>
</evidence>
<dbReference type="AlphaFoldDB" id="A0A9J6NWF5"/>
<comment type="subcellular location">
    <subcellularLocation>
        <location evidence="1">Cell membrane</location>
        <topology evidence="1">Multi-pass membrane protein</topology>
    </subcellularLocation>
</comment>
<feature type="transmembrane region" description="Helical" evidence="6">
    <location>
        <begin position="316"/>
        <end position="335"/>
    </location>
</feature>
<dbReference type="Pfam" id="PF07690">
    <property type="entry name" value="MFS_1"/>
    <property type="match status" value="1"/>
</dbReference>
<proteinExistence type="predicted"/>
<keyword evidence="5 6" id="KW-0472">Membrane</keyword>
<keyword evidence="9" id="KW-1185">Reference proteome</keyword>
<dbReference type="InterPro" id="IPR011701">
    <property type="entry name" value="MFS"/>
</dbReference>
<evidence type="ECO:0000313" key="9">
    <source>
        <dbReference type="Proteomes" id="UP001056429"/>
    </source>
</evidence>
<protein>
    <submittedName>
        <fullName evidence="8">MFS transporter</fullName>
    </submittedName>
</protein>